<reference evidence="11 12" key="1">
    <citation type="journal article" date="2010" name="Appl. Environ. Microbiol.">
        <title>The genome sequence of the crenarchaeon Acidilobus saccharovorans supports a new order, Acidilobales, and suggests an important ecological role in terrestrial acidic hot springs.</title>
        <authorList>
            <person name="Mardanov A.V."/>
            <person name="Svetlitchnyi V.A."/>
            <person name="Beletsky A.V."/>
            <person name="Prokofeva M.I."/>
            <person name="Bonch-Osmolovskaya E.A."/>
            <person name="Ravin N.V."/>
            <person name="Skryabin K.G."/>
        </authorList>
    </citation>
    <scope>NUCLEOTIDE SEQUENCE [LARGE SCALE GENOMIC DNA]</scope>
    <source>
        <strain evidence="12">DSM 16705 / JCM 18335 / VKM B-2471 / 345-15</strain>
    </source>
</reference>
<accession>D9Q1M1</accession>
<dbReference type="Proteomes" id="UP000000346">
    <property type="component" value="Chromosome"/>
</dbReference>
<feature type="active site" description="Nucleophile" evidence="8">
    <location>
        <position position="181"/>
    </location>
</feature>
<dbReference type="EMBL" id="CP001742">
    <property type="protein sequence ID" value="ADL19209.1"/>
    <property type="molecule type" value="Genomic_DNA"/>
</dbReference>
<evidence type="ECO:0000256" key="1">
    <source>
        <dbReference type="ARBA" id="ARBA00012920"/>
    </source>
</evidence>
<protein>
    <recommendedName>
        <fullName evidence="6">Plant-type L-asparaginase</fullName>
        <ecNumber evidence="1">3.5.1.1</ecNumber>
    </recommendedName>
    <alternativeName>
        <fullName evidence="5">L-asparagine amidohydrolase</fullName>
    </alternativeName>
</protein>
<dbReference type="GO" id="GO:0006508">
    <property type="term" value="P:proteolysis"/>
    <property type="evidence" value="ECO:0007669"/>
    <property type="project" value="UniProtKB-KW"/>
</dbReference>
<dbReference type="FunCoup" id="D9Q1M1">
    <property type="interactions" value="37"/>
</dbReference>
<dbReference type="eggNOG" id="arCOG04779">
    <property type="taxonomic scope" value="Archaea"/>
</dbReference>
<dbReference type="FunFam" id="3.60.20.30:FF:000001">
    <property type="entry name" value="Isoaspartyl peptidase/L-asparaginase"/>
    <property type="match status" value="1"/>
</dbReference>
<keyword evidence="12" id="KW-1185">Reference proteome</keyword>
<keyword evidence="3 11" id="KW-0378">Hydrolase</keyword>
<evidence type="ECO:0000313" key="12">
    <source>
        <dbReference type="Proteomes" id="UP000000346"/>
    </source>
</evidence>
<dbReference type="InterPro" id="IPR000246">
    <property type="entry name" value="Peptidase_T2"/>
</dbReference>
<evidence type="ECO:0000256" key="3">
    <source>
        <dbReference type="ARBA" id="ARBA00022801"/>
    </source>
</evidence>
<dbReference type="GO" id="GO:0005737">
    <property type="term" value="C:cytoplasm"/>
    <property type="evidence" value="ECO:0007669"/>
    <property type="project" value="TreeGrafter"/>
</dbReference>
<keyword evidence="2" id="KW-0645">Protease</keyword>
<dbReference type="PANTHER" id="PTHR10188">
    <property type="entry name" value="L-ASPARAGINASE"/>
    <property type="match status" value="1"/>
</dbReference>
<feature type="site" description="Cleavage; by autolysis" evidence="10">
    <location>
        <begin position="180"/>
        <end position="181"/>
    </location>
</feature>
<evidence type="ECO:0000256" key="9">
    <source>
        <dbReference type="PIRSR" id="PIRSR600246-2"/>
    </source>
</evidence>
<evidence type="ECO:0000256" key="8">
    <source>
        <dbReference type="PIRSR" id="PIRSR600246-1"/>
    </source>
</evidence>
<evidence type="ECO:0000256" key="6">
    <source>
        <dbReference type="ARBA" id="ARBA00044776"/>
    </source>
</evidence>
<dbReference type="InParanoid" id="D9Q1M1"/>
<evidence type="ECO:0000256" key="7">
    <source>
        <dbReference type="ARBA" id="ARBA00049366"/>
    </source>
</evidence>
<dbReference type="GeneID" id="9499038"/>
<dbReference type="SMR" id="D9Q1M1"/>
<evidence type="ECO:0000256" key="10">
    <source>
        <dbReference type="PIRSR" id="PIRSR600246-3"/>
    </source>
</evidence>
<dbReference type="GO" id="GO:0004067">
    <property type="term" value="F:asparaginase activity"/>
    <property type="evidence" value="ECO:0007669"/>
    <property type="project" value="UniProtKB-EC"/>
</dbReference>
<evidence type="ECO:0000313" key="11">
    <source>
        <dbReference type="EMBL" id="ADL19209.1"/>
    </source>
</evidence>
<dbReference type="Gene3D" id="3.60.20.30">
    <property type="entry name" value="(Glycosyl)asparaginase"/>
    <property type="match status" value="1"/>
</dbReference>
<keyword evidence="4" id="KW-0068">Autocatalytic cleavage</keyword>
<dbReference type="CDD" id="cd14950">
    <property type="entry name" value="Asparaginase_2_like_2"/>
    <property type="match status" value="1"/>
</dbReference>
<name>D9Q1M1_ACIS3</name>
<dbReference type="EC" id="3.5.1.1" evidence="1"/>
<organism evidence="11 12">
    <name type="scientific">Acidilobus saccharovorans (strain DSM 16705 / JCM 18335 / VKM B-2471 / 345-15)</name>
    <dbReference type="NCBI Taxonomy" id="666510"/>
    <lineage>
        <taxon>Archaea</taxon>
        <taxon>Thermoproteota</taxon>
        <taxon>Thermoprotei</taxon>
        <taxon>Acidilobales</taxon>
        <taxon>Acidilobaceae</taxon>
        <taxon>Acidilobus</taxon>
    </lineage>
</organism>
<evidence type="ECO:0000256" key="2">
    <source>
        <dbReference type="ARBA" id="ARBA00022670"/>
    </source>
</evidence>
<gene>
    <name evidence="11" type="ordered locus">ASAC_0803</name>
</gene>
<feature type="binding site" evidence="9">
    <location>
        <begin position="209"/>
        <end position="212"/>
    </location>
    <ligand>
        <name>substrate</name>
    </ligand>
</feature>
<comment type="catalytic activity">
    <reaction evidence="7">
        <text>L-asparagine + H2O = L-aspartate + NH4(+)</text>
        <dbReference type="Rhea" id="RHEA:21016"/>
        <dbReference type="ChEBI" id="CHEBI:15377"/>
        <dbReference type="ChEBI" id="CHEBI:28938"/>
        <dbReference type="ChEBI" id="CHEBI:29991"/>
        <dbReference type="ChEBI" id="CHEBI:58048"/>
        <dbReference type="EC" id="3.5.1.1"/>
    </reaction>
</comment>
<dbReference type="Pfam" id="PF01112">
    <property type="entry name" value="Asparaginase_2"/>
    <property type="match status" value="1"/>
</dbReference>
<proteinExistence type="predicted"/>
<dbReference type="InterPro" id="IPR029055">
    <property type="entry name" value="Ntn_hydrolases_N"/>
</dbReference>
<dbReference type="SUPFAM" id="SSF56235">
    <property type="entry name" value="N-terminal nucleophile aminohydrolases (Ntn hydrolases)"/>
    <property type="match status" value="1"/>
</dbReference>
<dbReference type="RefSeq" id="WP_013266721.1">
    <property type="nucleotide sequence ID" value="NC_014374.1"/>
</dbReference>
<dbReference type="OrthoDB" id="18230at2157"/>
<evidence type="ECO:0000256" key="5">
    <source>
        <dbReference type="ARBA" id="ARBA00030414"/>
    </source>
</evidence>
<sequence length="316" mass="33122">MNIAERPIRLSRPAVVVHGGAGAWKNADKEAVSRAIREALENGMRASRNGGSVEMVVEAVASMEDSGVFDAGVGSVLDLRGHVTMDAAVMRGHDLRAGAVAAVTYPKNPVRLAKAVMERTPHVMIVGSWADELAKRIGLEPFPGPSRRSLERWRQLKESGGGDDELARRWIAMAKEVGLDTVGAVAVDSDGRLAAAVSTGGVIMKFPGRVGDSPIVGAGLYADRLSAFAATGIGEYIMSLGLSLRASLAYAQRGDITQAVESQIKLITDTFGPGTAGLIGIDFMGNAWGDANTNAMPWGVADGTRLLVLGLPEGHP</sequence>
<evidence type="ECO:0000256" key="4">
    <source>
        <dbReference type="ARBA" id="ARBA00022813"/>
    </source>
</evidence>
<dbReference type="PANTHER" id="PTHR10188:SF6">
    <property type="entry name" value="N(4)-(BETA-N-ACETYLGLUCOSAMINYL)-L-ASPARAGINASE"/>
    <property type="match status" value="1"/>
</dbReference>
<dbReference type="AlphaFoldDB" id="D9Q1M1"/>
<dbReference type="KEGG" id="asc:ASAC_0803"/>
<dbReference type="GO" id="GO:0008233">
    <property type="term" value="F:peptidase activity"/>
    <property type="evidence" value="ECO:0007669"/>
    <property type="project" value="UniProtKB-KW"/>
</dbReference>
<dbReference type="STRING" id="666510.ASAC_0803"/>
<dbReference type="HOGENOM" id="CLU_021603_1_2_2"/>
<feature type="binding site" evidence="9">
    <location>
        <begin position="231"/>
        <end position="234"/>
    </location>
    <ligand>
        <name>substrate</name>
    </ligand>
</feature>